<dbReference type="Gene3D" id="3.40.190.10">
    <property type="entry name" value="Periplasmic binding protein-like II"/>
    <property type="match status" value="2"/>
</dbReference>
<dbReference type="CDD" id="cd13558">
    <property type="entry name" value="PBP2_SsuA_like_2"/>
    <property type="match status" value="1"/>
</dbReference>
<feature type="domain" description="Solute-binding protein family 3/N-terminal" evidence="7">
    <location>
        <begin position="30"/>
        <end position="260"/>
    </location>
</feature>
<dbReference type="InterPro" id="IPR015168">
    <property type="entry name" value="SsuA/THI5"/>
</dbReference>
<dbReference type="InterPro" id="IPR010067">
    <property type="entry name" value="ABC_SsuA_sub-bd"/>
</dbReference>
<reference evidence="8 9" key="1">
    <citation type="submission" date="2017-08" db="EMBL/GenBank/DDBJ databases">
        <title>Infants hospitalized years apart are colonized by the same room-sourced microbial strains.</title>
        <authorList>
            <person name="Brooks B."/>
            <person name="Olm M.R."/>
            <person name="Firek B.A."/>
            <person name="Baker R."/>
            <person name="Thomas B.C."/>
            <person name="Morowitz M.J."/>
            <person name="Banfield J.F."/>
        </authorList>
    </citation>
    <scope>NUCLEOTIDE SEQUENCE [LARGE SCALE GENOMIC DNA]</scope>
    <source>
        <strain evidence="8">S2_005_002_R2_33</strain>
    </source>
</reference>
<dbReference type="EMBL" id="QFPX01000015">
    <property type="protein sequence ID" value="PZQ53443.1"/>
    <property type="molecule type" value="Genomic_DNA"/>
</dbReference>
<gene>
    <name evidence="8" type="ORF">DI555_16665</name>
</gene>
<keyword evidence="4" id="KW-0732">Signal</keyword>
<dbReference type="AlphaFoldDB" id="A0A2W5QFD1"/>
<dbReference type="GO" id="GO:0016020">
    <property type="term" value="C:membrane"/>
    <property type="evidence" value="ECO:0007669"/>
    <property type="project" value="InterPro"/>
</dbReference>
<dbReference type="PROSITE" id="PS51318">
    <property type="entry name" value="TAT"/>
    <property type="match status" value="1"/>
</dbReference>
<dbReference type="SUPFAM" id="SSF53850">
    <property type="entry name" value="Periplasmic binding protein-like II"/>
    <property type="match status" value="1"/>
</dbReference>
<comment type="function">
    <text evidence="5">Part of a binding-protein-dependent transport system for aliphatic sulfonates. Putative binding protein.</text>
</comment>
<comment type="subcellular location">
    <subcellularLocation>
        <location evidence="1">Periplasm</location>
    </subcellularLocation>
</comment>
<dbReference type="PANTHER" id="PTHR30024:SF48">
    <property type="entry name" value="ABC TRANSPORTER SUBSTRATE-BINDING PROTEIN"/>
    <property type="match status" value="1"/>
</dbReference>
<dbReference type="Pfam" id="PF09084">
    <property type="entry name" value="NMT1"/>
    <property type="match status" value="1"/>
</dbReference>
<comment type="similarity">
    <text evidence="2">Belongs to the bacterial solute-binding protein SsuA/TauA family.</text>
</comment>
<protein>
    <recommendedName>
        <fullName evidence="6">Putative aliphatic sulfonates-binding protein</fullName>
    </recommendedName>
</protein>
<dbReference type="GO" id="GO:0042597">
    <property type="term" value="C:periplasmic space"/>
    <property type="evidence" value="ECO:0007669"/>
    <property type="project" value="UniProtKB-SubCell"/>
</dbReference>
<dbReference type="FunFam" id="3.40.190.10:FF:000050">
    <property type="entry name" value="Sulfonate ABC transporter substrate-binding protein"/>
    <property type="match status" value="1"/>
</dbReference>
<evidence type="ECO:0000313" key="9">
    <source>
        <dbReference type="Proteomes" id="UP000249082"/>
    </source>
</evidence>
<dbReference type="PROSITE" id="PS51257">
    <property type="entry name" value="PROKAR_LIPOPROTEIN"/>
    <property type="match status" value="1"/>
</dbReference>
<evidence type="ECO:0000256" key="5">
    <source>
        <dbReference type="ARBA" id="ARBA00055538"/>
    </source>
</evidence>
<evidence type="ECO:0000313" key="8">
    <source>
        <dbReference type="EMBL" id="PZQ53443.1"/>
    </source>
</evidence>
<proteinExistence type="inferred from homology"/>
<keyword evidence="3" id="KW-0813">Transport</keyword>
<dbReference type="Proteomes" id="UP000249082">
    <property type="component" value="Unassembled WGS sequence"/>
</dbReference>
<evidence type="ECO:0000256" key="3">
    <source>
        <dbReference type="ARBA" id="ARBA00022448"/>
    </source>
</evidence>
<organism evidence="8 9">
    <name type="scientific">Novosphingobium pentaromativorans</name>
    <dbReference type="NCBI Taxonomy" id="205844"/>
    <lineage>
        <taxon>Bacteria</taxon>
        <taxon>Pseudomonadati</taxon>
        <taxon>Pseudomonadota</taxon>
        <taxon>Alphaproteobacteria</taxon>
        <taxon>Sphingomonadales</taxon>
        <taxon>Sphingomonadaceae</taxon>
        <taxon>Novosphingobium</taxon>
    </lineage>
</organism>
<evidence type="ECO:0000256" key="6">
    <source>
        <dbReference type="ARBA" id="ARBA00070228"/>
    </source>
</evidence>
<evidence type="ECO:0000256" key="1">
    <source>
        <dbReference type="ARBA" id="ARBA00004418"/>
    </source>
</evidence>
<evidence type="ECO:0000259" key="7">
    <source>
        <dbReference type="SMART" id="SM00062"/>
    </source>
</evidence>
<evidence type="ECO:0000256" key="2">
    <source>
        <dbReference type="ARBA" id="ARBA00010742"/>
    </source>
</evidence>
<accession>A0A2W5QFD1</accession>
<dbReference type="InterPro" id="IPR001638">
    <property type="entry name" value="Solute-binding_3/MltF_N"/>
</dbReference>
<dbReference type="GO" id="GO:0042626">
    <property type="term" value="F:ATPase-coupled transmembrane transporter activity"/>
    <property type="evidence" value="ECO:0007669"/>
    <property type="project" value="InterPro"/>
</dbReference>
<dbReference type="NCBIfam" id="TIGR01728">
    <property type="entry name" value="SsuA_fam"/>
    <property type="match status" value="1"/>
</dbReference>
<dbReference type="InterPro" id="IPR006311">
    <property type="entry name" value="TAT_signal"/>
</dbReference>
<sequence length="312" mass="33013">MLDRRNLLAGLATTVALAACGRGGGADAQVLRVGSQKGGTKSLMLASGVLDGAPYKVEWSEFPAAQNLLEALGSSAVDLGLVGDAPFQFAYQAGSPIKAVGAQRTQTRLAGALSILVPARSPVHDGKGLKGKRIATTRGSVGHYLVLRSLIASGLRSEDVRIVFLSPSDSRAALQSGAVDAWSTWMPYVAAAQAEGDRIVVDGKDFVQGYGFEVAPESAIASKREQLSDFLRREAKALEWAKGHVDQYGAVLAKETGLPPQIARATAEKNVRLRVPIDNGVIKDQQVVLSTFQKFGEVKSARSLDNAFELNV</sequence>
<name>A0A2W5QFD1_9SPHN</name>
<evidence type="ECO:0000256" key="4">
    <source>
        <dbReference type="ARBA" id="ARBA00022729"/>
    </source>
</evidence>
<dbReference type="SMART" id="SM00062">
    <property type="entry name" value="PBPb"/>
    <property type="match status" value="1"/>
</dbReference>
<comment type="caution">
    <text evidence="8">The sequence shown here is derived from an EMBL/GenBank/DDBJ whole genome shotgun (WGS) entry which is preliminary data.</text>
</comment>
<dbReference type="PANTHER" id="PTHR30024">
    <property type="entry name" value="ALIPHATIC SULFONATES-BINDING PROTEIN-RELATED"/>
    <property type="match status" value="1"/>
</dbReference>